<proteinExistence type="predicted"/>
<accession>A0A6C0BRI4</accession>
<organism evidence="1">
    <name type="scientific">viral metagenome</name>
    <dbReference type="NCBI Taxonomy" id="1070528"/>
    <lineage>
        <taxon>unclassified sequences</taxon>
        <taxon>metagenomes</taxon>
        <taxon>organismal metagenomes</taxon>
    </lineage>
</organism>
<dbReference type="EMBL" id="MN739237">
    <property type="protein sequence ID" value="QHS95007.1"/>
    <property type="molecule type" value="Genomic_DNA"/>
</dbReference>
<dbReference type="AlphaFoldDB" id="A0A6C0BRI4"/>
<name>A0A6C0BRI4_9ZZZZ</name>
<protein>
    <submittedName>
        <fullName evidence="1">Uncharacterized protein</fullName>
    </submittedName>
</protein>
<sequence>MNYKNLPPGKYYWDKDQIINDEYINIDILENLSCGTGEYWRSYRLGDTVGGKYNKKFETIEQKWPNSIKDKYMKLAFNKANKYDILFSVIKAYPLYTFNTTNFIFIGIRVGDVMGGNILTNYVINEDYYKNLDLSKYLNKTCIICCGSHYNSNTPYTIKYVNTLYKIMKNKGFENVFVRAGNNPDDDFTLLCGSDYLIHGLGSYHKMIRNMVIEYGTKGILN</sequence>
<reference evidence="1" key="1">
    <citation type="journal article" date="2020" name="Nature">
        <title>Giant virus diversity and host interactions through global metagenomics.</title>
        <authorList>
            <person name="Schulz F."/>
            <person name="Roux S."/>
            <person name="Paez-Espino D."/>
            <person name="Jungbluth S."/>
            <person name="Walsh D.A."/>
            <person name="Denef V.J."/>
            <person name="McMahon K.D."/>
            <person name="Konstantinidis K.T."/>
            <person name="Eloe-Fadrosh E.A."/>
            <person name="Kyrpides N.C."/>
            <person name="Woyke T."/>
        </authorList>
    </citation>
    <scope>NUCLEOTIDE SEQUENCE</scope>
    <source>
        <strain evidence="1">GVMAG-M-3300018428-16</strain>
    </source>
</reference>
<evidence type="ECO:0000313" key="1">
    <source>
        <dbReference type="EMBL" id="QHS95007.1"/>
    </source>
</evidence>